<evidence type="ECO:0000313" key="4">
    <source>
        <dbReference type="Proteomes" id="UP001165289"/>
    </source>
</evidence>
<dbReference type="SUPFAM" id="SSF50729">
    <property type="entry name" value="PH domain-like"/>
    <property type="match status" value="1"/>
</dbReference>
<dbReference type="Pfam" id="PF02174">
    <property type="entry name" value="IRS"/>
    <property type="match status" value="1"/>
</dbReference>
<dbReference type="Proteomes" id="UP001165289">
    <property type="component" value="Unassembled WGS sequence"/>
</dbReference>
<proteinExistence type="predicted"/>
<evidence type="ECO:0000313" key="3">
    <source>
        <dbReference type="EMBL" id="KAI6647937.1"/>
    </source>
</evidence>
<accession>A0AAV7JGK8</accession>
<gene>
    <name evidence="3" type="ORF">LOD99_8397</name>
</gene>
<reference evidence="3 4" key="1">
    <citation type="journal article" date="2023" name="BMC Biol.">
        <title>The compact genome of the sponge Oopsacas minuta (Hexactinellida) is lacking key metazoan core genes.</title>
        <authorList>
            <person name="Santini S."/>
            <person name="Schenkelaars Q."/>
            <person name="Jourda C."/>
            <person name="Duchesne M."/>
            <person name="Belahbib H."/>
            <person name="Rocher C."/>
            <person name="Selva M."/>
            <person name="Riesgo A."/>
            <person name="Vervoort M."/>
            <person name="Leys S.P."/>
            <person name="Kodjabachian L."/>
            <person name="Le Bivic A."/>
            <person name="Borchiellini C."/>
            <person name="Claverie J.M."/>
            <person name="Renard E."/>
        </authorList>
    </citation>
    <scope>NUCLEOTIDE SEQUENCE [LARGE SCALE GENOMIC DNA]</scope>
    <source>
        <strain evidence="3">SPO-2</strain>
    </source>
</reference>
<feature type="region of interest" description="Disordered" evidence="1">
    <location>
        <begin position="699"/>
        <end position="719"/>
    </location>
</feature>
<name>A0AAV7JGK8_9METZ</name>
<dbReference type="PANTHER" id="PTHR21258:SF62">
    <property type="entry name" value="INSULIN RECEPTOR SUBSTRATE 1"/>
    <property type="match status" value="1"/>
</dbReference>
<dbReference type="EMBL" id="JAKMXF010000335">
    <property type="protein sequence ID" value="KAI6647937.1"/>
    <property type="molecule type" value="Genomic_DNA"/>
</dbReference>
<evidence type="ECO:0000256" key="1">
    <source>
        <dbReference type="SAM" id="MobiDB-lite"/>
    </source>
</evidence>
<dbReference type="InterPro" id="IPR011993">
    <property type="entry name" value="PH-like_dom_sf"/>
</dbReference>
<dbReference type="GO" id="GO:0007169">
    <property type="term" value="P:cell surface receptor protein tyrosine kinase signaling pathway"/>
    <property type="evidence" value="ECO:0007669"/>
    <property type="project" value="TreeGrafter"/>
</dbReference>
<dbReference type="InterPro" id="IPR002404">
    <property type="entry name" value="IRS_PTB"/>
</dbReference>
<evidence type="ECO:0000259" key="2">
    <source>
        <dbReference type="PROSITE" id="PS51064"/>
    </source>
</evidence>
<dbReference type="Gene3D" id="2.30.29.30">
    <property type="entry name" value="Pleckstrin-homology domain (PH domain)/Phosphotyrosine-binding domain (PTB)"/>
    <property type="match status" value="1"/>
</dbReference>
<dbReference type="AlphaFoldDB" id="A0AAV7JGK8"/>
<protein>
    <submittedName>
        <fullName evidence="3">Docking protein 3</fullName>
    </submittedName>
</protein>
<feature type="domain" description="IRS-type PTB" evidence="2">
    <location>
        <begin position="191"/>
        <end position="295"/>
    </location>
</feature>
<dbReference type="InterPro" id="IPR050996">
    <property type="entry name" value="Docking_Protein_DOK"/>
</dbReference>
<dbReference type="PANTHER" id="PTHR21258">
    <property type="entry name" value="DOCKING PROTEIN RELATED"/>
    <property type="match status" value="1"/>
</dbReference>
<dbReference type="SMART" id="SM01244">
    <property type="entry name" value="IRS"/>
    <property type="match status" value="1"/>
</dbReference>
<organism evidence="3 4">
    <name type="scientific">Oopsacas minuta</name>
    <dbReference type="NCBI Taxonomy" id="111878"/>
    <lineage>
        <taxon>Eukaryota</taxon>
        <taxon>Metazoa</taxon>
        <taxon>Porifera</taxon>
        <taxon>Hexactinellida</taxon>
        <taxon>Hexasterophora</taxon>
        <taxon>Lyssacinosida</taxon>
        <taxon>Leucopsacidae</taxon>
        <taxon>Oopsacas</taxon>
    </lineage>
</organism>
<keyword evidence="4" id="KW-1185">Reference proteome</keyword>
<dbReference type="GO" id="GO:0005737">
    <property type="term" value="C:cytoplasm"/>
    <property type="evidence" value="ECO:0007669"/>
    <property type="project" value="TreeGrafter"/>
</dbReference>
<comment type="caution">
    <text evidence="3">The sequence shown here is derived from an EMBL/GenBank/DDBJ whole genome shotgun (WGS) entry which is preliminary data.</text>
</comment>
<sequence>MSKIILKEGFVKVLSGEKNIFTVGSIKLGKKTKWNKQYLKLAQDEKDKRLQIWIFDTPNGEYKDIPKSIFSLDSNTQATQMAVTYNEQFCCIISSSKETLTISCDYYGELLDWISYIKRNVSAFSRGRLPAIPKDEDIRKEWTRGVSDPGVNRGMKENKTDSVTNLRKQNYECPVRVTSTFEIENNHIYGDSNIFSVEIEQNETSERLKLSGGYNLILLNDGIQLTTQDSKRVIYFWHVKVLRRFGSSNSRFSIESGRSSQSGVGNFVFFTPSCKLINEKVTDMTERIKHNKSSGDVVRIESRTTPTDISPLTQTHSATRVQTSIASEKFAQKEREYPKESIRPNPISSVDSLNENAFYPIRVNNEREKNLITTKKSLPPESGNISDYSLNEIQKKPLIKIRSSQTSDADSNTIELNTKPTTVHIDRPDYVNFESYLRATADVQDPSISDAQTPMNAEDYRKMLPIAFERMRSESEPTPPKICLPREDSNSMYVNLQNILPANPDDKIPMAREYQSNSVENLRMSPERPSHMQKSVHSLSTQNLAGLSGNQDFEIPSDTNLQPTALPKSLSLMQITHRQGQPQQQQQYYPPQQQQFYPQHPCLHPPTFIPQQFHTEPNQQQYPRGVDRFYQQPPQQQIDTHRQVMYQTNTEFPYLQQLRLPYAPSVCPPDSFQPTRQYPRSAPSSGMIDAVQRPAIRDVYPCSAPNTGSHSMQRDIYKP</sequence>
<dbReference type="PROSITE" id="PS51064">
    <property type="entry name" value="IRS_PTB"/>
    <property type="match status" value="1"/>
</dbReference>
<dbReference type="SMART" id="SM00310">
    <property type="entry name" value="PTBI"/>
    <property type="match status" value="1"/>
</dbReference>